<dbReference type="STRING" id="145857.GA0070616_1397"/>
<sequence length="177" mass="17940">MRGLRPYGDALGVPSTIVRLFAAFAMVGALVLAGAAPVRAGDETFIEVTPNSAQAGTRVNLRASCDNVNDKQAEVTSEAFDRVFLRPENGFLTGSVTIPGDRPAGSYPVNLRCDNGNTDSTTLTVLNMEQPSKGPATGGGGTAGGTGSVLLLGGAGLVVATVVFGLVSSRRRAGTGS</sequence>
<evidence type="ECO:0000256" key="1">
    <source>
        <dbReference type="SAM" id="Phobius"/>
    </source>
</evidence>
<keyword evidence="1" id="KW-0812">Transmembrane</keyword>
<protein>
    <submittedName>
        <fullName evidence="2">Uncharacterized protein</fullName>
    </submittedName>
</protein>
<evidence type="ECO:0000313" key="3">
    <source>
        <dbReference type="Proteomes" id="UP000199699"/>
    </source>
</evidence>
<dbReference type="EMBL" id="FMHT01000003">
    <property type="protein sequence ID" value="SCL17962.1"/>
    <property type="molecule type" value="Genomic_DNA"/>
</dbReference>
<keyword evidence="1" id="KW-0472">Membrane</keyword>
<dbReference type="Proteomes" id="UP000199699">
    <property type="component" value="Unassembled WGS sequence"/>
</dbReference>
<keyword evidence="3" id="KW-1185">Reference proteome</keyword>
<dbReference type="OrthoDB" id="3403816at2"/>
<evidence type="ECO:0000313" key="2">
    <source>
        <dbReference type="EMBL" id="SCL17962.1"/>
    </source>
</evidence>
<name>A0A1C6RLB0_9ACTN</name>
<reference evidence="2 3" key="1">
    <citation type="submission" date="2016-06" db="EMBL/GenBank/DDBJ databases">
        <authorList>
            <person name="Kjaerup R.B."/>
            <person name="Dalgaard T.S."/>
            <person name="Juul-Madsen H.R."/>
        </authorList>
    </citation>
    <scope>NUCLEOTIDE SEQUENCE [LARGE SCALE GENOMIC DNA]</scope>
    <source>
        <strain evidence="2 3">DSM 43818</strain>
    </source>
</reference>
<accession>A0A1C6RLB0</accession>
<proteinExistence type="predicted"/>
<organism evidence="2 3">
    <name type="scientific">Micromonospora nigra</name>
    <dbReference type="NCBI Taxonomy" id="145857"/>
    <lineage>
        <taxon>Bacteria</taxon>
        <taxon>Bacillati</taxon>
        <taxon>Actinomycetota</taxon>
        <taxon>Actinomycetes</taxon>
        <taxon>Micromonosporales</taxon>
        <taxon>Micromonosporaceae</taxon>
        <taxon>Micromonospora</taxon>
    </lineage>
</organism>
<dbReference type="AlphaFoldDB" id="A0A1C6RLB0"/>
<gene>
    <name evidence="2" type="ORF">GA0070616_1397</name>
</gene>
<keyword evidence="1" id="KW-1133">Transmembrane helix</keyword>
<feature type="transmembrane region" description="Helical" evidence="1">
    <location>
        <begin position="149"/>
        <end position="167"/>
    </location>
</feature>